<dbReference type="HOGENOM" id="CLU_1733223_0_0_1"/>
<reference evidence="2" key="3">
    <citation type="submission" date="2015-06" db="UniProtKB">
        <authorList>
            <consortium name="EnsemblMetazoa"/>
        </authorList>
    </citation>
    <scope>IDENTIFICATION</scope>
</reference>
<sequence length="151" mass="17600">MPSFGVDRVPSQNEANVRNLNSGEFQRKHIIGCEQLIFSHAEQYAFRLRCLTSLHAVVKTRQEKRSKTEKIETKTISCDIHVSWRCERGDVFFLFLPGSQRKNEKPALHCFAAQRAASGYSIRTEVKRLHTWLLLVHEQWMVEQCNNNMPK</sequence>
<reference evidence="1 3" key="2">
    <citation type="journal article" date="2013" name="Nature">
        <title>Insights into bilaterian evolution from three spiralian genomes.</title>
        <authorList>
            <person name="Simakov O."/>
            <person name="Marletaz F."/>
            <person name="Cho S.J."/>
            <person name="Edsinger-Gonzales E."/>
            <person name="Havlak P."/>
            <person name="Hellsten U."/>
            <person name="Kuo D.H."/>
            <person name="Larsson T."/>
            <person name="Lv J."/>
            <person name="Arendt D."/>
            <person name="Savage R."/>
            <person name="Osoegawa K."/>
            <person name="de Jong P."/>
            <person name="Grimwood J."/>
            <person name="Chapman J.A."/>
            <person name="Shapiro H."/>
            <person name="Aerts A."/>
            <person name="Otillar R.P."/>
            <person name="Terry A.Y."/>
            <person name="Boore J.L."/>
            <person name="Grigoriev I.V."/>
            <person name="Lindberg D.R."/>
            <person name="Seaver E.C."/>
            <person name="Weisblat D.A."/>
            <person name="Putnam N.H."/>
            <person name="Rokhsar D.S."/>
        </authorList>
    </citation>
    <scope>NUCLEOTIDE SEQUENCE</scope>
    <source>
        <strain evidence="1 3">I ESC-2004</strain>
    </source>
</reference>
<accession>R7UGT3</accession>
<dbReference type="EMBL" id="AMQN01008807">
    <property type="status" value="NOT_ANNOTATED_CDS"/>
    <property type="molecule type" value="Genomic_DNA"/>
</dbReference>
<keyword evidence="3" id="KW-1185">Reference proteome</keyword>
<evidence type="ECO:0000313" key="2">
    <source>
        <dbReference type="EnsemblMetazoa" id="CapteP191369"/>
    </source>
</evidence>
<name>R7UGT3_CAPTE</name>
<proteinExistence type="predicted"/>
<dbReference type="EnsemblMetazoa" id="CapteT191369">
    <property type="protein sequence ID" value="CapteP191369"/>
    <property type="gene ID" value="CapteG191369"/>
</dbReference>
<dbReference type="Proteomes" id="UP000014760">
    <property type="component" value="Unassembled WGS sequence"/>
</dbReference>
<gene>
    <name evidence="1" type="ORF">CAPTEDRAFT_191369</name>
</gene>
<evidence type="ECO:0000313" key="3">
    <source>
        <dbReference type="Proteomes" id="UP000014760"/>
    </source>
</evidence>
<evidence type="ECO:0000313" key="1">
    <source>
        <dbReference type="EMBL" id="ELU02467.1"/>
    </source>
</evidence>
<protein>
    <submittedName>
        <fullName evidence="1 2">Uncharacterized protein</fullName>
    </submittedName>
</protein>
<dbReference type="EMBL" id="KB304010">
    <property type="protein sequence ID" value="ELU02467.1"/>
    <property type="molecule type" value="Genomic_DNA"/>
</dbReference>
<dbReference type="AlphaFoldDB" id="R7UGT3"/>
<reference evidence="3" key="1">
    <citation type="submission" date="2012-12" db="EMBL/GenBank/DDBJ databases">
        <authorList>
            <person name="Hellsten U."/>
            <person name="Grimwood J."/>
            <person name="Chapman J.A."/>
            <person name="Shapiro H."/>
            <person name="Aerts A."/>
            <person name="Otillar R.P."/>
            <person name="Terry A.Y."/>
            <person name="Boore J.L."/>
            <person name="Simakov O."/>
            <person name="Marletaz F."/>
            <person name="Cho S.-J."/>
            <person name="Edsinger-Gonzales E."/>
            <person name="Havlak P."/>
            <person name="Kuo D.-H."/>
            <person name="Larsson T."/>
            <person name="Lv J."/>
            <person name="Arendt D."/>
            <person name="Savage R."/>
            <person name="Osoegawa K."/>
            <person name="de Jong P."/>
            <person name="Lindberg D.R."/>
            <person name="Seaver E.C."/>
            <person name="Weisblat D.A."/>
            <person name="Putnam N.H."/>
            <person name="Grigoriev I.V."/>
            <person name="Rokhsar D.S."/>
        </authorList>
    </citation>
    <scope>NUCLEOTIDE SEQUENCE</scope>
    <source>
        <strain evidence="3">I ESC-2004</strain>
    </source>
</reference>
<organism evidence="1">
    <name type="scientific">Capitella teleta</name>
    <name type="common">Polychaete worm</name>
    <dbReference type="NCBI Taxonomy" id="283909"/>
    <lineage>
        <taxon>Eukaryota</taxon>
        <taxon>Metazoa</taxon>
        <taxon>Spiralia</taxon>
        <taxon>Lophotrochozoa</taxon>
        <taxon>Annelida</taxon>
        <taxon>Polychaeta</taxon>
        <taxon>Sedentaria</taxon>
        <taxon>Scolecida</taxon>
        <taxon>Capitellidae</taxon>
        <taxon>Capitella</taxon>
    </lineage>
</organism>